<evidence type="ECO:0000256" key="1">
    <source>
        <dbReference type="SAM" id="MobiDB-lite"/>
    </source>
</evidence>
<evidence type="ECO:0000313" key="4">
    <source>
        <dbReference type="Proteomes" id="UP000706525"/>
    </source>
</evidence>
<organism evidence="3 4">
    <name type="scientific">Cupriavidus pampae</name>
    <dbReference type="NCBI Taxonomy" id="659251"/>
    <lineage>
        <taxon>Bacteria</taxon>
        <taxon>Pseudomonadati</taxon>
        <taxon>Pseudomonadota</taxon>
        <taxon>Betaproteobacteria</taxon>
        <taxon>Burkholderiales</taxon>
        <taxon>Burkholderiaceae</taxon>
        <taxon>Cupriavidus</taxon>
    </lineage>
</organism>
<evidence type="ECO:0000313" key="3">
    <source>
        <dbReference type="EMBL" id="CAG9184283.1"/>
    </source>
</evidence>
<gene>
    <name evidence="3" type="ORF">LMG32289_05576</name>
</gene>
<dbReference type="Proteomes" id="UP000706525">
    <property type="component" value="Unassembled WGS sequence"/>
</dbReference>
<dbReference type="InterPro" id="IPR018927">
    <property type="entry name" value="Pilus_synth_Q_C"/>
</dbReference>
<proteinExistence type="predicted"/>
<accession>A0ABM8XVP2</accession>
<dbReference type="Pfam" id="PF10671">
    <property type="entry name" value="TcpQ"/>
    <property type="match status" value="1"/>
</dbReference>
<sequence length="181" mass="19019">MMANAGFDIDPALAKSLAPKTADVAPATSTLAAIEPKADPIAKLAESASAAPAAAPAATASTTRAVGSTTTATSAPAPVTVGAPIPPAPLPIRQWQVLPKDLTIQATLRRWAREASWQVSWDVPIDYPATLMGTFTGSFEEATEKVLGAYKNSEFPLQGCFFEANSVLRVTRYVENSRDCE</sequence>
<name>A0ABM8XVP2_9BURK</name>
<evidence type="ECO:0000259" key="2">
    <source>
        <dbReference type="Pfam" id="PF10671"/>
    </source>
</evidence>
<feature type="domain" description="Toxin co-regulated pilus biosynthesis protein Q C-terminal" evidence="2">
    <location>
        <begin position="94"/>
        <end position="171"/>
    </location>
</feature>
<protein>
    <recommendedName>
        <fullName evidence="2">Toxin co-regulated pilus biosynthesis protein Q C-terminal domain-containing protein</fullName>
    </recommendedName>
</protein>
<dbReference type="EMBL" id="CAJZAG010000012">
    <property type="protein sequence ID" value="CAG9184283.1"/>
    <property type="molecule type" value="Genomic_DNA"/>
</dbReference>
<dbReference type="Gene3D" id="3.55.50.70">
    <property type="match status" value="1"/>
</dbReference>
<keyword evidence="4" id="KW-1185">Reference proteome</keyword>
<reference evidence="3 4" key="1">
    <citation type="submission" date="2021-08" db="EMBL/GenBank/DDBJ databases">
        <authorList>
            <person name="Peeters C."/>
        </authorList>
    </citation>
    <scope>NUCLEOTIDE SEQUENCE [LARGE SCALE GENOMIC DNA]</scope>
    <source>
        <strain evidence="3 4">LMG 32289</strain>
    </source>
</reference>
<comment type="caution">
    <text evidence="3">The sequence shown here is derived from an EMBL/GenBank/DDBJ whole genome shotgun (WGS) entry which is preliminary data.</text>
</comment>
<feature type="region of interest" description="Disordered" evidence="1">
    <location>
        <begin position="55"/>
        <end position="80"/>
    </location>
</feature>